<sequence>MVGRPKLACVMITKNAGVRFSQCLASVDWVDELVILDSGSTDNTIELARKAGAKVYQSQDWPGFGPQRQQAQTFVSADWILWVDTDEIVTAELRQSIEAALVDDDPQLAYRINRLTDFFGKFIRHSGWYPDAVVRLHARDSYQYNNAMVHEKIEVAEHHVKTLDGDMLHYTSDNYYEYMRKSLRYANDWAEEMHARGRRTSIMRLVCSSIWMFIRKYIFQLGFADGKHGFMLAVQSSHYVFNKYFGLWVKQQQASKSVKSGLVVAEVSHNTQQNTA</sequence>
<protein>
    <submittedName>
        <fullName evidence="3">Glycosyltransferase family 2 protein</fullName>
    </submittedName>
</protein>
<dbReference type="PANTHER" id="PTHR43630:SF2">
    <property type="entry name" value="GLYCOSYLTRANSFERASE"/>
    <property type="match status" value="1"/>
</dbReference>
<dbReference type="AlphaFoldDB" id="A0A6H1UJZ7"/>
<dbReference type="Gene3D" id="3.90.550.10">
    <property type="entry name" value="Spore Coat Polysaccharide Biosynthesis Protein SpsA, Chain A"/>
    <property type="match status" value="1"/>
</dbReference>
<dbReference type="PANTHER" id="PTHR43630">
    <property type="entry name" value="POLY-BETA-1,6-N-ACETYL-D-GLUCOSAMINE SYNTHASE"/>
    <property type="match status" value="1"/>
</dbReference>
<dbReference type="CDD" id="cd02511">
    <property type="entry name" value="Beta4Glucosyltransferase"/>
    <property type="match status" value="1"/>
</dbReference>
<dbReference type="KEGG" id="fes:HER31_16470"/>
<proteinExistence type="inferred from homology"/>
<dbReference type="EMBL" id="CP051180">
    <property type="protein sequence ID" value="QIZ78949.1"/>
    <property type="molecule type" value="Genomic_DNA"/>
</dbReference>
<reference evidence="3 4" key="1">
    <citation type="submission" date="2020-04" db="EMBL/GenBank/DDBJ databases">
        <title>Ferrimonas sp. S7 isolated from sea water.</title>
        <authorList>
            <person name="Bae S.S."/>
            <person name="Baek K."/>
        </authorList>
    </citation>
    <scope>NUCLEOTIDE SEQUENCE [LARGE SCALE GENOMIC DNA]</scope>
    <source>
        <strain evidence="3 4">S7</strain>
    </source>
</reference>
<organism evidence="3 4">
    <name type="scientific">Ferrimonas lipolytica</name>
    <dbReference type="NCBI Taxonomy" id="2724191"/>
    <lineage>
        <taxon>Bacteria</taxon>
        <taxon>Pseudomonadati</taxon>
        <taxon>Pseudomonadota</taxon>
        <taxon>Gammaproteobacteria</taxon>
        <taxon>Alteromonadales</taxon>
        <taxon>Ferrimonadaceae</taxon>
        <taxon>Ferrimonas</taxon>
    </lineage>
</organism>
<gene>
    <name evidence="3" type="ORF">HER31_16470</name>
</gene>
<name>A0A6H1UJZ7_9GAMM</name>
<feature type="domain" description="Glycosyltransferase 2-like" evidence="2">
    <location>
        <begin position="10"/>
        <end position="107"/>
    </location>
</feature>
<keyword evidence="3" id="KW-0808">Transferase</keyword>
<accession>A0A6H1UJZ7</accession>
<evidence type="ECO:0000259" key="2">
    <source>
        <dbReference type="Pfam" id="PF00535"/>
    </source>
</evidence>
<dbReference type="Proteomes" id="UP000501602">
    <property type="component" value="Chromosome"/>
</dbReference>
<dbReference type="GO" id="GO:0016740">
    <property type="term" value="F:transferase activity"/>
    <property type="evidence" value="ECO:0007669"/>
    <property type="project" value="UniProtKB-KW"/>
</dbReference>
<evidence type="ECO:0000256" key="1">
    <source>
        <dbReference type="ARBA" id="ARBA00038494"/>
    </source>
</evidence>
<dbReference type="SUPFAM" id="SSF53448">
    <property type="entry name" value="Nucleotide-diphospho-sugar transferases"/>
    <property type="match status" value="1"/>
</dbReference>
<dbReference type="InterPro" id="IPR029044">
    <property type="entry name" value="Nucleotide-diphossugar_trans"/>
</dbReference>
<comment type="similarity">
    <text evidence="1">Belongs to the glycosyltransferase 2 family. WaaE/KdtX subfamily.</text>
</comment>
<evidence type="ECO:0000313" key="3">
    <source>
        <dbReference type="EMBL" id="QIZ78949.1"/>
    </source>
</evidence>
<keyword evidence="4" id="KW-1185">Reference proteome</keyword>
<dbReference type="InterPro" id="IPR001173">
    <property type="entry name" value="Glyco_trans_2-like"/>
</dbReference>
<evidence type="ECO:0000313" key="4">
    <source>
        <dbReference type="Proteomes" id="UP000501602"/>
    </source>
</evidence>
<dbReference type="Pfam" id="PF00535">
    <property type="entry name" value="Glycos_transf_2"/>
    <property type="match status" value="1"/>
</dbReference>